<name>A0AAN8WL15_HALRR</name>
<gene>
    <name evidence="2" type="ORF">SK128_023302</name>
</gene>
<feature type="compositionally biased region" description="Basic and acidic residues" evidence="1">
    <location>
        <begin position="14"/>
        <end position="34"/>
    </location>
</feature>
<reference evidence="2 3" key="1">
    <citation type="submission" date="2023-11" db="EMBL/GenBank/DDBJ databases">
        <title>Halocaridina rubra genome assembly.</title>
        <authorList>
            <person name="Smith C."/>
        </authorList>
    </citation>
    <scope>NUCLEOTIDE SEQUENCE [LARGE SCALE GENOMIC DNA]</scope>
    <source>
        <strain evidence="2">EP-1</strain>
        <tissue evidence="2">Whole</tissue>
    </source>
</reference>
<evidence type="ECO:0000313" key="2">
    <source>
        <dbReference type="EMBL" id="KAK7044032.1"/>
    </source>
</evidence>
<evidence type="ECO:0000256" key="1">
    <source>
        <dbReference type="SAM" id="MobiDB-lite"/>
    </source>
</evidence>
<accession>A0AAN8WL15</accession>
<dbReference type="Proteomes" id="UP001381693">
    <property type="component" value="Unassembled WGS sequence"/>
</dbReference>
<protein>
    <submittedName>
        <fullName evidence="2">Uncharacterized protein</fullName>
    </submittedName>
</protein>
<feature type="region of interest" description="Disordered" evidence="1">
    <location>
        <begin position="1"/>
        <end position="62"/>
    </location>
</feature>
<evidence type="ECO:0000313" key="3">
    <source>
        <dbReference type="Proteomes" id="UP001381693"/>
    </source>
</evidence>
<sequence length="98" mass="11128">MVSERGRVRARSLTSDHSDEQRTTDRMTKAHSDQDSASPPSTTSRLGERSHNKPTVKGADTHTERKYVSFKVIYKVPIGQGSETWQLTLQAPPTWFWV</sequence>
<proteinExistence type="predicted"/>
<dbReference type="AlphaFoldDB" id="A0AAN8WL15"/>
<feature type="compositionally biased region" description="Polar residues" evidence="1">
    <location>
        <begin position="35"/>
        <end position="45"/>
    </location>
</feature>
<keyword evidence="3" id="KW-1185">Reference proteome</keyword>
<dbReference type="EMBL" id="JAXCGZ010021758">
    <property type="protein sequence ID" value="KAK7044032.1"/>
    <property type="molecule type" value="Genomic_DNA"/>
</dbReference>
<comment type="caution">
    <text evidence="2">The sequence shown here is derived from an EMBL/GenBank/DDBJ whole genome shotgun (WGS) entry which is preliminary data.</text>
</comment>
<organism evidence="2 3">
    <name type="scientific">Halocaridina rubra</name>
    <name type="common">Hawaiian red shrimp</name>
    <dbReference type="NCBI Taxonomy" id="373956"/>
    <lineage>
        <taxon>Eukaryota</taxon>
        <taxon>Metazoa</taxon>
        <taxon>Ecdysozoa</taxon>
        <taxon>Arthropoda</taxon>
        <taxon>Crustacea</taxon>
        <taxon>Multicrustacea</taxon>
        <taxon>Malacostraca</taxon>
        <taxon>Eumalacostraca</taxon>
        <taxon>Eucarida</taxon>
        <taxon>Decapoda</taxon>
        <taxon>Pleocyemata</taxon>
        <taxon>Caridea</taxon>
        <taxon>Atyoidea</taxon>
        <taxon>Atyidae</taxon>
        <taxon>Halocaridina</taxon>
    </lineage>
</organism>